<reference evidence="1 2" key="1">
    <citation type="submission" date="2020-05" db="EMBL/GenBank/DDBJ databases">
        <title>Identification and distribution of gene clusters putatively required for synthesis of sphingolipid metabolism inhibitors in phylogenetically diverse species of the filamentous fungus Fusarium.</title>
        <authorList>
            <person name="Kim H.-S."/>
            <person name="Busman M."/>
            <person name="Brown D.W."/>
            <person name="Divon H."/>
            <person name="Uhlig S."/>
            <person name="Proctor R.H."/>
        </authorList>
    </citation>
    <scope>NUCLEOTIDE SEQUENCE [LARGE SCALE GENOMIC DNA]</scope>
    <source>
        <strain evidence="1 2">NRRL 66243</strain>
    </source>
</reference>
<dbReference type="RefSeq" id="XP_037206478.1">
    <property type="nucleotide sequence ID" value="XM_037353086.1"/>
</dbReference>
<comment type="caution">
    <text evidence="1">The sequence shown here is derived from an EMBL/GenBank/DDBJ whole genome shotgun (WGS) entry which is preliminary data.</text>
</comment>
<dbReference type="EMBL" id="JAAQRI010000125">
    <property type="protein sequence ID" value="KAF5635307.1"/>
    <property type="molecule type" value="Genomic_DNA"/>
</dbReference>
<name>A0A8H5RL53_9HYPO</name>
<dbReference type="AlphaFoldDB" id="A0A8H5RL53"/>
<dbReference type="Pfam" id="PF26639">
    <property type="entry name" value="Het-6_barrel"/>
    <property type="match status" value="1"/>
</dbReference>
<proteinExistence type="predicted"/>
<gene>
    <name evidence="1" type="ORF">FTJAE_6470</name>
</gene>
<keyword evidence="2" id="KW-1185">Reference proteome</keyword>
<sequence length="623" mass="71808">MKRKNSGGIPSWIPDWSVGMEEPDRRRMQLDGLYKPFPRWRIVLIDRELEYWETVTMDMHSLYEEVESGKRRLIPKDIIDGLIFYEMVLTKIYQPIESLDPPKERAIHQCESLYRKFKNDDPNFWSNTSIATLIEAYLSLPLTPSFVERYRLDILKCCSMIYCRRALDSWLKKVQYLERKRYKTNLLLISDQEKEETVARNCRQPNPETLETRDAAQKWIENMRKTFYTMTKHITEKAFAEICRSRSIMQETMRSLTLEATVAVEENGILGVSMTFDHDQGTPPNAGLITQLSGQMRVASSILNTWTLPDVFQAVQQAKDACKRLINLHRNKDISITDHDYVALFSKAVVFTGSATWMRHLRVDGLRRATHSEEQVLRLRSETEEQAFGESKNALHISSKFIATVGQCTGRLLTLIDPASRIFTISQWALCAQNLKGPDFAASFVRALVGDIYEESPGKFRRLRQPEIRLLHNWFVSCLLPQLCDMDPAVHGEFWTRLSSTEDQFNVELDDKKLFDTEMRLTTEGRVLFITKDNRMGFGPGSMVVGDQIRALPGGNSPFVLRPMGRNRDRSEHSYEVIGDCFFLLDPKEQDNGEDDLLQGCLPVEILGQLFPTGYKSTNILLL</sequence>
<dbReference type="GeneID" id="59305356"/>
<accession>A0A8H5RL53</accession>
<dbReference type="Proteomes" id="UP000530670">
    <property type="component" value="Unassembled WGS sequence"/>
</dbReference>
<evidence type="ECO:0000313" key="1">
    <source>
        <dbReference type="EMBL" id="KAF5635307.1"/>
    </source>
</evidence>
<dbReference type="OrthoDB" id="3557394at2759"/>
<evidence type="ECO:0000313" key="2">
    <source>
        <dbReference type="Proteomes" id="UP000530670"/>
    </source>
</evidence>
<organism evidence="1 2">
    <name type="scientific">Fusarium tjaetaba</name>
    <dbReference type="NCBI Taxonomy" id="1567544"/>
    <lineage>
        <taxon>Eukaryota</taxon>
        <taxon>Fungi</taxon>
        <taxon>Dikarya</taxon>
        <taxon>Ascomycota</taxon>
        <taxon>Pezizomycotina</taxon>
        <taxon>Sordariomycetes</taxon>
        <taxon>Hypocreomycetidae</taxon>
        <taxon>Hypocreales</taxon>
        <taxon>Nectriaceae</taxon>
        <taxon>Fusarium</taxon>
        <taxon>Fusarium fujikuroi species complex</taxon>
    </lineage>
</organism>
<protein>
    <submittedName>
        <fullName evidence="1">Heterokaryon incompatibility (Het-6OR allele)</fullName>
    </submittedName>
</protein>